<sequence>MNRLKLFTAISSVVVSAPVQAQSTSDSADFAVVGTVPAICVGGSVTEAGGVFDLGILVDTTTGLLRSDLSAPSQVLAGSFCSSRSSIAVTATPVVAQTFTATAPTGFSRSVDFTATAAGWTTVPASFSTASASNPAAIQQRTTAFSGPITVGIADFATTGGSGLRLVADTSYRGTVTVTLTPES</sequence>
<name>A0A0B9ABM0_9SPHN</name>
<feature type="signal peptide" evidence="1">
    <location>
        <begin position="1"/>
        <end position="21"/>
    </location>
</feature>
<dbReference type="Proteomes" id="UP000031338">
    <property type="component" value="Unassembled WGS sequence"/>
</dbReference>
<protein>
    <recommendedName>
        <fullName evidence="4">Secreted protein</fullName>
    </recommendedName>
</protein>
<dbReference type="STRING" id="48936.NJ75_01966"/>
<organism evidence="2 3">
    <name type="scientific">Novosphingobium subterraneum</name>
    <dbReference type="NCBI Taxonomy" id="48936"/>
    <lineage>
        <taxon>Bacteria</taxon>
        <taxon>Pseudomonadati</taxon>
        <taxon>Pseudomonadota</taxon>
        <taxon>Alphaproteobacteria</taxon>
        <taxon>Sphingomonadales</taxon>
        <taxon>Sphingomonadaceae</taxon>
        <taxon>Novosphingobium</taxon>
    </lineage>
</organism>
<dbReference type="AlphaFoldDB" id="A0A0B9ABM0"/>
<evidence type="ECO:0000313" key="2">
    <source>
        <dbReference type="EMBL" id="KHS46730.1"/>
    </source>
</evidence>
<evidence type="ECO:0008006" key="4">
    <source>
        <dbReference type="Google" id="ProtNLM"/>
    </source>
</evidence>
<reference evidence="2 3" key="1">
    <citation type="submission" date="2014-10" db="EMBL/GenBank/DDBJ databases">
        <title>Draft genome sequence of Novosphingobium subterraneum DSM 12447.</title>
        <authorList>
            <person name="Gan H.M."/>
            <person name="Gan H.Y."/>
            <person name="Savka M.A."/>
        </authorList>
    </citation>
    <scope>NUCLEOTIDE SEQUENCE [LARGE SCALE GENOMIC DNA]</scope>
    <source>
        <strain evidence="2 3">DSM 12447</strain>
    </source>
</reference>
<proteinExistence type="predicted"/>
<dbReference type="EMBL" id="JRVC01000008">
    <property type="protein sequence ID" value="KHS46730.1"/>
    <property type="molecule type" value="Genomic_DNA"/>
</dbReference>
<evidence type="ECO:0000256" key="1">
    <source>
        <dbReference type="SAM" id="SignalP"/>
    </source>
</evidence>
<accession>A0A0B9ABM0</accession>
<keyword evidence="1" id="KW-0732">Signal</keyword>
<dbReference type="PATRIC" id="fig|48936.3.peg.1974"/>
<feature type="chain" id="PRO_5002145748" description="Secreted protein" evidence="1">
    <location>
        <begin position="22"/>
        <end position="184"/>
    </location>
</feature>
<gene>
    <name evidence="2" type="ORF">NJ75_01966</name>
</gene>
<comment type="caution">
    <text evidence="2">The sequence shown here is derived from an EMBL/GenBank/DDBJ whole genome shotgun (WGS) entry which is preliminary data.</text>
</comment>
<dbReference type="RefSeq" id="WP_039333878.1">
    <property type="nucleotide sequence ID" value="NZ_JRVC01000008.1"/>
</dbReference>
<evidence type="ECO:0000313" key="3">
    <source>
        <dbReference type="Proteomes" id="UP000031338"/>
    </source>
</evidence>
<keyword evidence="3" id="KW-1185">Reference proteome</keyword>